<accession>A0A5B9QEA8</accession>
<name>A0A5B9QEA8_9BACT</name>
<evidence type="ECO:0000313" key="1">
    <source>
        <dbReference type="EMBL" id="QEG37284.1"/>
    </source>
</evidence>
<sequence length="48" mass="5630">MGRGFTLILLIRADCYDDNILIREYPLNPRSSAADFLLIHRFLKSRSF</sequence>
<dbReference type="EMBL" id="CP042913">
    <property type="protein sequence ID" value="QEG37284.1"/>
    <property type="molecule type" value="Genomic_DNA"/>
</dbReference>
<organism evidence="1 2">
    <name type="scientific">Bythopirellula goksoeyrii</name>
    <dbReference type="NCBI Taxonomy" id="1400387"/>
    <lineage>
        <taxon>Bacteria</taxon>
        <taxon>Pseudomonadati</taxon>
        <taxon>Planctomycetota</taxon>
        <taxon>Planctomycetia</taxon>
        <taxon>Pirellulales</taxon>
        <taxon>Lacipirellulaceae</taxon>
        <taxon>Bythopirellula</taxon>
    </lineage>
</organism>
<keyword evidence="2" id="KW-1185">Reference proteome</keyword>
<dbReference type="KEGG" id="bgok:Pr1d_46250"/>
<gene>
    <name evidence="1" type="ORF">Pr1d_46250</name>
</gene>
<protein>
    <submittedName>
        <fullName evidence="1">Uncharacterized protein</fullName>
    </submittedName>
</protein>
<dbReference type="Proteomes" id="UP000323917">
    <property type="component" value="Chromosome"/>
</dbReference>
<proteinExistence type="predicted"/>
<dbReference type="AlphaFoldDB" id="A0A5B9QEA8"/>
<reference evidence="1 2" key="1">
    <citation type="submission" date="2019-08" db="EMBL/GenBank/DDBJ databases">
        <title>Deep-cultivation of Planctomycetes and their phenomic and genomic characterization uncovers novel biology.</title>
        <authorList>
            <person name="Wiegand S."/>
            <person name="Jogler M."/>
            <person name="Boedeker C."/>
            <person name="Pinto D."/>
            <person name="Vollmers J."/>
            <person name="Rivas-Marin E."/>
            <person name="Kohn T."/>
            <person name="Peeters S.H."/>
            <person name="Heuer A."/>
            <person name="Rast P."/>
            <person name="Oberbeckmann S."/>
            <person name="Bunk B."/>
            <person name="Jeske O."/>
            <person name="Meyerdierks A."/>
            <person name="Storesund J.E."/>
            <person name="Kallscheuer N."/>
            <person name="Luecker S."/>
            <person name="Lage O.M."/>
            <person name="Pohl T."/>
            <person name="Merkel B.J."/>
            <person name="Hornburger P."/>
            <person name="Mueller R.-W."/>
            <person name="Bruemmer F."/>
            <person name="Labrenz M."/>
            <person name="Spormann A.M."/>
            <person name="Op den Camp H."/>
            <person name="Overmann J."/>
            <person name="Amann R."/>
            <person name="Jetten M.S.M."/>
            <person name="Mascher T."/>
            <person name="Medema M.H."/>
            <person name="Devos D.P."/>
            <person name="Kaster A.-K."/>
            <person name="Ovreas L."/>
            <person name="Rohde M."/>
            <person name="Galperin M.Y."/>
            <person name="Jogler C."/>
        </authorList>
    </citation>
    <scope>NUCLEOTIDE SEQUENCE [LARGE SCALE GENOMIC DNA]</scope>
    <source>
        <strain evidence="1 2">Pr1d</strain>
    </source>
</reference>
<evidence type="ECO:0000313" key="2">
    <source>
        <dbReference type="Proteomes" id="UP000323917"/>
    </source>
</evidence>